<comment type="caution">
    <text evidence="2">The sequence shown here is derived from an EMBL/GenBank/DDBJ whole genome shotgun (WGS) entry which is preliminary data.</text>
</comment>
<organism evidence="2 3">
    <name type="scientific">Ceratitis capitata</name>
    <name type="common">Mediterranean fruit fly</name>
    <name type="synonym">Tephritis capitata</name>
    <dbReference type="NCBI Taxonomy" id="7213"/>
    <lineage>
        <taxon>Eukaryota</taxon>
        <taxon>Metazoa</taxon>
        <taxon>Ecdysozoa</taxon>
        <taxon>Arthropoda</taxon>
        <taxon>Hexapoda</taxon>
        <taxon>Insecta</taxon>
        <taxon>Pterygota</taxon>
        <taxon>Neoptera</taxon>
        <taxon>Endopterygota</taxon>
        <taxon>Diptera</taxon>
        <taxon>Brachycera</taxon>
        <taxon>Muscomorpha</taxon>
        <taxon>Tephritoidea</taxon>
        <taxon>Tephritidae</taxon>
        <taxon>Ceratitis</taxon>
        <taxon>Ceratitis</taxon>
    </lineage>
</organism>
<dbReference type="EMBL" id="CAJHJT010000012">
    <property type="protein sequence ID" value="CAD7000264.1"/>
    <property type="molecule type" value="Genomic_DNA"/>
</dbReference>
<sequence>MQFAANHPPAAAACTYIQPAIVPLIVYQAVVVFITFIVLQHRQQQQECIIPTYVINPLAPFVQPTNQSGRKVNPFAFDDLFLKEDTDIGARLDAQVNGERGRSSLWCVLADCWLKLVHHLSMVWVV</sequence>
<dbReference type="AlphaFoldDB" id="A0A811UNC8"/>
<gene>
    <name evidence="2" type="ORF">CCAP1982_LOCUS8754</name>
</gene>
<evidence type="ECO:0000313" key="2">
    <source>
        <dbReference type="EMBL" id="CAD7000264.1"/>
    </source>
</evidence>
<name>A0A811UNC8_CERCA</name>
<keyword evidence="1" id="KW-1133">Transmembrane helix</keyword>
<dbReference type="Proteomes" id="UP000606786">
    <property type="component" value="Unassembled WGS sequence"/>
</dbReference>
<protein>
    <submittedName>
        <fullName evidence="2">(Mediterranean fruit fly) hypothetical protein</fullName>
    </submittedName>
</protein>
<evidence type="ECO:0000256" key="1">
    <source>
        <dbReference type="SAM" id="Phobius"/>
    </source>
</evidence>
<accession>A0A811UNC8</accession>
<reference evidence="2" key="1">
    <citation type="submission" date="2020-11" db="EMBL/GenBank/DDBJ databases">
        <authorList>
            <person name="Whitehead M."/>
        </authorList>
    </citation>
    <scope>NUCLEOTIDE SEQUENCE</scope>
    <source>
        <strain evidence="2">EGII</strain>
    </source>
</reference>
<feature type="transmembrane region" description="Helical" evidence="1">
    <location>
        <begin position="20"/>
        <end position="39"/>
    </location>
</feature>
<proteinExistence type="predicted"/>
<keyword evidence="1" id="KW-0812">Transmembrane</keyword>
<keyword evidence="1" id="KW-0472">Membrane</keyword>
<keyword evidence="3" id="KW-1185">Reference proteome</keyword>
<evidence type="ECO:0000313" key="3">
    <source>
        <dbReference type="Proteomes" id="UP000606786"/>
    </source>
</evidence>